<evidence type="ECO:0000256" key="1">
    <source>
        <dbReference type="SAM" id="MobiDB-lite"/>
    </source>
</evidence>
<accession>A0A6B0GYU7</accession>
<dbReference type="PROSITE" id="PS51257">
    <property type="entry name" value="PROKAR_LIPOPROTEIN"/>
    <property type="match status" value="1"/>
</dbReference>
<reference evidence="2 3" key="1">
    <citation type="submission" date="2019-12" db="EMBL/GenBank/DDBJ databases">
        <title>Halocatena pleomorpha gen. nov. sp. nov., an extremely halophilic archaeon of family Halobacteriaceae isolated from saltpan soil.</title>
        <authorList>
            <person name="Pal Y."/>
            <person name="Verma A."/>
            <person name="Krishnamurthi S."/>
            <person name="Kumar P."/>
        </authorList>
    </citation>
    <scope>NUCLEOTIDE SEQUENCE [LARGE SCALE GENOMIC DNA]</scope>
    <source>
        <strain evidence="2 3">JCM 16495</strain>
    </source>
</reference>
<keyword evidence="3" id="KW-1185">Reference proteome</keyword>
<dbReference type="RefSeq" id="WP_158206569.1">
    <property type="nucleotide sequence ID" value="NZ_WSZK01000046.1"/>
</dbReference>
<gene>
    <name evidence="2" type="ORF">GQS65_20985</name>
</gene>
<feature type="compositionally biased region" description="Polar residues" evidence="1">
    <location>
        <begin position="28"/>
        <end position="43"/>
    </location>
</feature>
<sequence length="79" mass="7731">MRPTTRTIIAALLVAGMLVVAGCAGPSASNNSTDGAANGTITTIDPAETPANDSAVDGESERIDTAPGVATLVTFDAVG</sequence>
<evidence type="ECO:0000313" key="3">
    <source>
        <dbReference type="Proteomes" id="UP000451471"/>
    </source>
</evidence>
<comment type="caution">
    <text evidence="2">The sequence shown here is derived from an EMBL/GenBank/DDBJ whole genome shotgun (WGS) entry which is preliminary data.</text>
</comment>
<protein>
    <submittedName>
        <fullName evidence="2">Uncharacterized protein</fullName>
    </submittedName>
</protein>
<dbReference type="Proteomes" id="UP000451471">
    <property type="component" value="Unassembled WGS sequence"/>
</dbReference>
<proteinExistence type="predicted"/>
<dbReference type="AlphaFoldDB" id="A0A6B0GYU7"/>
<name>A0A6B0GYU7_9EURY</name>
<dbReference type="EMBL" id="WSZK01000046">
    <property type="protein sequence ID" value="MWG36928.1"/>
    <property type="molecule type" value="Genomic_DNA"/>
</dbReference>
<evidence type="ECO:0000313" key="2">
    <source>
        <dbReference type="EMBL" id="MWG36928.1"/>
    </source>
</evidence>
<organism evidence="2 3">
    <name type="scientific">Halomarina oriensis</name>
    <dbReference type="NCBI Taxonomy" id="671145"/>
    <lineage>
        <taxon>Archaea</taxon>
        <taxon>Methanobacteriati</taxon>
        <taxon>Methanobacteriota</taxon>
        <taxon>Stenosarchaea group</taxon>
        <taxon>Halobacteria</taxon>
        <taxon>Halobacteriales</taxon>
        <taxon>Natronomonadaceae</taxon>
        <taxon>Halomarina</taxon>
    </lineage>
</organism>
<feature type="region of interest" description="Disordered" evidence="1">
    <location>
        <begin position="28"/>
        <end position="61"/>
    </location>
</feature>